<protein>
    <submittedName>
        <fullName evidence="6">Peptide/nickel transport system substrate-binding protein</fullName>
    </submittedName>
</protein>
<dbReference type="PANTHER" id="PTHR30290:SF38">
    <property type="entry name" value="D,D-DIPEPTIDE-BINDING PERIPLASMIC PROTEIN DDPA-RELATED"/>
    <property type="match status" value="1"/>
</dbReference>
<sequence length="503" mass="55063">MHAKSLKSRLLCLAGGAAFVLAALTGAHGSAEAKSSLSLGMVLEPPHLDATAGAAAAIDEVVYQNVFQGLTRIGPDGSVLPSLAKSWDVSEDGTTYRFHLQTDVLFHDGTPFSADDVKFSLDRARAEGSVNAQKPLFAAISDVVVVDPQTVDIKLITPSGNLAYNLAWGDAVIVSPKTAKTNKTKPVGTGPFKFDRWMKGQEIRISRFDQYWGDQPKLDKASFRFISDPNAAFAAMISGDLDAFPTFSAPETIVQFQADPRFEVAIGTTEGETILAMNNARGPLKNKLVRQAISHAVNKQALIDGAMFGLGTPIGTHFAPHHPAYNDLTGLYPYDPVKAKELLAEAGYPDGFSATLKLPPPTYARRGGELIASDLKKVGIDLKIIPVEWAQWLSEVFKETNYDFTIVSHVEPMDIGIYARDKYYFNYNSDAFKQLIEELNVTVDEEKRYELLKQAQQVISEDAVNVYLFQLAKSAVWNANVKGLWRNSPTPGNDLSQVYWANN</sequence>
<evidence type="ECO:0000313" key="6">
    <source>
        <dbReference type="EMBL" id="SFK91943.1"/>
    </source>
</evidence>
<dbReference type="PANTHER" id="PTHR30290">
    <property type="entry name" value="PERIPLASMIC BINDING COMPONENT OF ABC TRANSPORTER"/>
    <property type="match status" value="1"/>
</dbReference>
<evidence type="ECO:0000256" key="3">
    <source>
        <dbReference type="ARBA" id="ARBA00022729"/>
    </source>
</evidence>
<dbReference type="CDD" id="cd08494">
    <property type="entry name" value="PBP2_NikA_DppA_OppA_like_6"/>
    <property type="match status" value="1"/>
</dbReference>
<evidence type="ECO:0000256" key="1">
    <source>
        <dbReference type="ARBA" id="ARBA00004418"/>
    </source>
</evidence>
<dbReference type="PIRSF" id="PIRSF002741">
    <property type="entry name" value="MppA"/>
    <property type="match status" value="1"/>
</dbReference>
<comment type="caution">
    <text evidence="6">The sequence shown here is derived from an EMBL/GenBank/DDBJ whole genome shotgun (WGS) entry which is preliminary data.</text>
</comment>
<feature type="signal peptide" evidence="4">
    <location>
        <begin position="1"/>
        <end position="22"/>
    </location>
</feature>
<accession>A0A1I4DFX2</accession>
<dbReference type="InterPro" id="IPR039424">
    <property type="entry name" value="SBP_5"/>
</dbReference>
<dbReference type="SUPFAM" id="SSF53850">
    <property type="entry name" value="Periplasmic binding protein-like II"/>
    <property type="match status" value="1"/>
</dbReference>
<organism evidence="6 7">
    <name type="scientific">Pseudovibrio ascidiaceicola</name>
    <dbReference type="NCBI Taxonomy" id="285279"/>
    <lineage>
        <taxon>Bacteria</taxon>
        <taxon>Pseudomonadati</taxon>
        <taxon>Pseudomonadota</taxon>
        <taxon>Alphaproteobacteria</taxon>
        <taxon>Hyphomicrobiales</taxon>
        <taxon>Stappiaceae</taxon>
        <taxon>Pseudovibrio</taxon>
    </lineage>
</organism>
<keyword evidence="7" id="KW-1185">Reference proteome</keyword>
<dbReference type="Gene3D" id="3.40.190.10">
    <property type="entry name" value="Periplasmic binding protein-like II"/>
    <property type="match status" value="1"/>
</dbReference>
<reference evidence="6 7" key="1">
    <citation type="submission" date="2016-10" db="EMBL/GenBank/DDBJ databases">
        <authorList>
            <person name="Varghese N."/>
            <person name="Submissions S."/>
        </authorList>
    </citation>
    <scope>NUCLEOTIDE SEQUENCE [LARGE SCALE GENOMIC DNA]</scope>
    <source>
        <strain evidence="6 7">DSM 16392</strain>
    </source>
</reference>
<feature type="domain" description="Solute-binding protein family 5" evidence="5">
    <location>
        <begin position="80"/>
        <end position="409"/>
    </location>
</feature>
<proteinExistence type="inferred from homology"/>
<comment type="subcellular location">
    <subcellularLocation>
        <location evidence="1">Periplasm</location>
    </subcellularLocation>
</comment>
<evidence type="ECO:0000313" key="7">
    <source>
        <dbReference type="Proteomes" id="UP000199598"/>
    </source>
</evidence>
<gene>
    <name evidence="6" type="ORF">SAMN04488518_111164</name>
</gene>
<comment type="similarity">
    <text evidence="2">Belongs to the bacterial solute-binding protein 5 family.</text>
</comment>
<dbReference type="EMBL" id="FOSK01000011">
    <property type="protein sequence ID" value="SFK91943.1"/>
    <property type="molecule type" value="Genomic_DNA"/>
</dbReference>
<dbReference type="RefSeq" id="WP_093522143.1">
    <property type="nucleotide sequence ID" value="NZ_FOSK01000011.1"/>
</dbReference>
<dbReference type="Gene3D" id="3.10.105.10">
    <property type="entry name" value="Dipeptide-binding Protein, Domain 3"/>
    <property type="match status" value="1"/>
</dbReference>
<name>A0A1I4DFX2_9HYPH</name>
<evidence type="ECO:0000256" key="2">
    <source>
        <dbReference type="ARBA" id="ARBA00005695"/>
    </source>
</evidence>
<dbReference type="Proteomes" id="UP000199598">
    <property type="component" value="Unassembled WGS sequence"/>
</dbReference>
<evidence type="ECO:0000259" key="5">
    <source>
        <dbReference type="Pfam" id="PF00496"/>
    </source>
</evidence>
<keyword evidence="3 4" id="KW-0732">Signal</keyword>
<dbReference type="InterPro" id="IPR030678">
    <property type="entry name" value="Peptide/Ni-bd"/>
</dbReference>
<feature type="chain" id="PRO_5046646228" evidence="4">
    <location>
        <begin position="23"/>
        <end position="503"/>
    </location>
</feature>
<dbReference type="InterPro" id="IPR000914">
    <property type="entry name" value="SBP_5_dom"/>
</dbReference>
<dbReference type="Gene3D" id="3.90.76.10">
    <property type="entry name" value="Dipeptide-binding Protein, Domain 1"/>
    <property type="match status" value="1"/>
</dbReference>
<dbReference type="Pfam" id="PF00496">
    <property type="entry name" value="SBP_bac_5"/>
    <property type="match status" value="1"/>
</dbReference>
<evidence type="ECO:0000256" key="4">
    <source>
        <dbReference type="SAM" id="SignalP"/>
    </source>
</evidence>